<gene>
    <name evidence="4" type="ORF">J2R98_000680</name>
</gene>
<accession>A0ABU0DR18</accession>
<dbReference type="PRINTS" id="PR00469">
    <property type="entry name" value="PNDRDTASEII"/>
</dbReference>
<reference evidence="4 5" key="1">
    <citation type="submission" date="2023-07" db="EMBL/GenBank/DDBJ databases">
        <title>Genomic Encyclopedia of Type Strains, Phase IV (KMG-IV): sequencing the most valuable type-strain genomes for metagenomic binning, comparative biology and taxonomic classification.</title>
        <authorList>
            <person name="Goeker M."/>
        </authorList>
    </citation>
    <scope>NUCLEOTIDE SEQUENCE [LARGE SCALE GENOMIC DNA]</scope>
    <source>
        <strain evidence="4 5">DSM 15448</strain>
    </source>
</reference>
<dbReference type="NCBIfam" id="TIGR04018">
    <property type="entry name" value="Bthiol_YpdA"/>
    <property type="match status" value="1"/>
</dbReference>
<evidence type="ECO:0000313" key="4">
    <source>
        <dbReference type="EMBL" id="MDQ0350877.1"/>
    </source>
</evidence>
<dbReference type="RefSeq" id="WP_307066114.1">
    <property type="nucleotide sequence ID" value="NZ_JAUSUP010000001.1"/>
</dbReference>
<dbReference type="InterPro" id="IPR023856">
    <property type="entry name" value="Bdr"/>
</dbReference>
<evidence type="ECO:0000256" key="3">
    <source>
        <dbReference type="ARBA" id="ARBA00023002"/>
    </source>
</evidence>
<name>A0ABU0DR18_9BACI</name>
<dbReference type="Gene3D" id="3.50.50.60">
    <property type="entry name" value="FAD/NAD(P)-binding domain"/>
    <property type="match status" value="2"/>
</dbReference>
<sequence length="327" mass="37230">MQSEKVIIIGAGPCGLSTGIELKRKGFDPLLIEKENVANSLYYYPTHQTFFSSAEKLEIGQIPFISERQKPVRNEALTYYRTVAQRSELRINTYERVMKVEKQGDSYTLQTKTKNDEEKTYHANYLVIATGYYDHPNSLNVKGQSLPHVYHYFKEAHPYFNQNVVVIGGKNSAVDAALELEKAGAHVTVLYRGSDYSPSVKPWILPNFESLVRHRKVQMEFDAEVDEITTDAVRYIVKGETKEVKADFVFAMIGYHPNQEFLTSVGIIIDSETGRPQFDDQSMETNVDQIYISGVIAAGYNNNEIFIENGRHHGERIANDIVNKETR</sequence>
<dbReference type="EMBL" id="JAUSUP010000001">
    <property type="protein sequence ID" value="MDQ0350877.1"/>
    <property type="molecule type" value="Genomic_DNA"/>
</dbReference>
<evidence type="ECO:0000256" key="1">
    <source>
        <dbReference type="ARBA" id="ARBA00001974"/>
    </source>
</evidence>
<comment type="caution">
    <text evidence="4">The sequence shown here is derived from an EMBL/GenBank/DDBJ whole genome shotgun (WGS) entry which is preliminary data.</text>
</comment>
<dbReference type="InterPro" id="IPR036188">
    <property type="entry name" value="FAD/NAD-bd_sf"/>
</dbReference>
<comment type="cofactor">
    <cofactor evidence="1">
        <name>FAD</name>
        <dbReference type="ChEBI" id="CHEBI:57692"/>
    </cofactor>
</comment>
<dbReference type="SUPFAM" id="SSF51905">
    <property type="entry name" value="FAD/NAD(P)-binding domain"/>
    <property type="match status" value="1"/>
</dbReference>
<keyword evidence="2" id="KW-0285">Flavoprotein</keyword>
<proteinExistence type="predicted"/>
<dbReference type="PANTHER" id="PTHR48105">
    <property type="entry name" value="THIOREDOXIN REDUCTASE 1-RELATED-RELATED"/>
    <property type="match status" value="1"/>
</dbReference>
<evidence type="ECO:0000313" key="5">
    <source>
        <dbReference type="Proteomes" id="UP001236723"/>
    </source>
</evidence>
<dbReference type="InterPro" id="IPR050097">
    <property type="entry name" value="Ferredoxin-NADP_redctase_2"/>
</dbReference>
<dbReference type="Pfam" id="PF13738">
    <property type="entry name" value="Pyr_redox_3"/>
    <property type="match status" value="1"/>
</dbReference>
<dbReference type="EC" id="1.8.1.9" evidence="4"/>
<dbReference type="GO" id="GO:0004791">
    <property type="term" value="F:thioredoxin-disulfide reductase (NADPH) activity"/>
    <property type="evidence" value="ECO:0007669"/>
    <property type="project" value="UniProtKB-EC"/>
</dbReference>
<keyword evidence="3 4" id="KW-0560">Oxidoreductase</keyword>
<evidence type="ECO:0000256" key="2">
    <source>
        <dbReference type="ARBA" id="ARBA00022630"/>
    </source>
</evidence>
<protein>
    <submittedName>
        <fullName evidence="4">Thioredoxin reductase (NADPH)</fullName>
        <ecNumber evidence="4">1.8.1.9</ecNumber>
    </submittedName>
</protein>
<keyword evidence="5" id="KW-1185">Reference proteome</keyword>
<organism evidence="4 5">
    <name type="scientific">Alkalibacillus filiformis</name>
    <dbReference type="NCBI Taxonomy" id="200990"/>
    <lineage>
        <taxon>Bacteria</taxon>
        <taxon>Bacillati</taxon>
        <taxon>Bacillota</taxon>
        <taxon>Bacilli</taxon>
        <taxon>Bacillales</taxon>
        <taxon>Bacillaceae</taxon>
        <taxon>Alkalibacillus</taxon>
    </lineage>
</organism>
<dbReference type="PRINTS" id="PR00368">
    <property type="entry name" value="FADPNR"/>
</dbReference>
<dbReference type="Proteomes" id="UP001236723">
    <property type="component" value="Unassembled WGS sequence"/>
</dbReference>